<dbReference type="Proteomes" id="UP000199032">
    <property type="component" value="Unassembled WGS sequence"/>
</dbReference>
<dbReference type="AlphaFoldDB" id="A0A0S4LBR3"/>
<dbReference type="OrthoDB" id="8537107at2"/>
<dbReference type="RefSeq" id="WP_090746126.1">
    <property type="nucleotide sequence ID" value="NZ_CZQA01000001.1"/>
</dbReference>
<gene>
    <name evidence="2" type="ORF">COMA1_11609</name>
</gene>
<reference evidence="2 3" key="1">
    <citation type="submission" date="2015-10" db="EMBL/GenBank/DDBJ databases">
        <authorList>
            <person name="Gilbert D.G."/>
        </authorList>
    </citation>
    <scope>NUCLEOTIDE SEQUENCE [LARGE SCALE GENOMIC DNA]</scope>
    <source>
        <strain evidence="2">COMA1</strain>
    </source>
</reference>
<accession>A0A0S4LBR3</accession>
<keyword evidence="1" id="KW-0732">Signal</keyword>
<evidence type="ECO:0008006" key="4">
    <source>
        <dbReference type="Google" id="ProtNLM"/>
    </source>
</evidence>
<evidence type="ECO:0000313" key="3">
    <source>
        <dbReference type="Proteomes" id="UP000199032"/>
    </source>
</evidence>
<dbReference type="EMBL" id="CZQA01000001">
    <property type="protein sequence ID" value="CUS34270.1"/>
    <property type="molecule type" value="Genomic_DNA"/>
</dbReference>
<protein>
    <recommendedName>
        <fullName evidence="4">DUF1566 domain-containing protein</fullName>
    </recommendedName>
</protein>
<name>A0A0S4LBR3_9BACT</name>
<sequence>MRNRPVSSILALLVITGIMAGSAHASLIDNGNGTIYDSVSDVTWISNGLTFTNDVASTTSTPSANPYTGPLLGTVVTPSLGPSHTIAADDLSYEASLGRWVGSWWAASAWADGFTSQHGNQSVSDWRLPTTSEAQNLITQLNQLGTGRVGAAPPFAFVPPFFWTATLTSDTNVNFANMLTGTIANRTLFDAAAGRPAYSNVMAVAPGNVSPVPVPAAMWLFGSGLVGLGPLTRTRLRKGQAVAHK</sequence>
<dbReference type="STRING" id="1742972.COMA1_11609"/>
<feature type="chain" id="PRO_5006623842" description="DUF1566 domain-containing protein" evidence="1">
    <location>
        <begin position="26"/>
        <end position="245"/>
    </location>
</feature>
<proteinExistence type="predicted"/>
<keyword evidence="3" id="KW-1185">Reference proteome</keyword>
<evidence type="ECO:0000313" key="2">
    <source>
        <dbReference type="EMBL" id="CUS34270.1"/>
    </source>
</evidence>
<organism evidence="2 3">
    <name type="scientific">Candidatus Nitrospira nitrosa</name>
    <dbReference type="NCBI Taxonomy" id="1742972"/>
    <lineage>
        <taxon>Bacteria</taxon>
        <taxon>Pseudomonadati</taxon>
        <taxon>Nitrospirota</taxon>
        <taxon>Nitrospiria</taxon>
        <taxon>Nitrospirales</taxon>
        <taxon>Nitrospiraceae</taxon>
        <taxon>Nitrospira</taxon>
    </lineage>
</organism>
<feature type="signal peptide" evidence="1">
    <location>
        <begin position="1"/>
        <end position="25"/>
    </location>
</feature>
<evidence type="ECO:0000256" key="1">
    <source>
        <dbReference type="SAM" id="SignalP"/>
    </source>
</evidence>